<dbReference type="GO" id="GO:0003824">
    <property type="term" value="F:catalytic activity"/>
    <property type="evidence" value="ECO:0007669"/>
    <property type="project" value="InterPro"/>
</dbReference>
<dbReference type="Gene3D" id="3.40.50.1580">
    <property type="entry name" value="Nucleoside phosphorylase domain"/>
    <property type="match status" value="1"/>
</dbReference>
<dbReference type="InterPro" id="IPR000845">
    <property type="entry name" value="Nucleoside_phosphorylase_d"/>
</dbReference>
<dbReference type="Pfam" id="PF01048">
    <property type="entry name" value="PNP_UDP_1"/>
    <property type="match status" value="1"/>
</dbReference>
<dbReference type="GO" id="GO:0009116">
    <property type="term" value="P:nucleoside metabolic process"/>
    <property type="evidence" value="ECO:0007669"/>
    <property type="project" value="InterPro"/>
</dbReference>
<dbReference type="EMBL" id="QZBS01000032">
    <property type="protein sequence ID" value="THZ76995.1"/>
    <property type="molecule type" value="Genomic_DNA"/>
</dbReference>
<dbReference type="InterPro" id="IPR035994">
    <property type="entry name" value="Nucleoside_phosphorylase_sf"/>
</dbReference>
<dbReference type="AlphaFoldDB" id="A0A4S9XCS1"/>
<sequence length="335" mass="36082">MTPDPSSYTIGWITALPIELAAATIMLDKEYDAPYMDGQDITPYTFGRMGRDNVVIACLPGGQTGLSAATAAAIHMRNMFKSIEHRFMVGIGGGVPSEKDDIRLGDVVISLPTEGHGGVVQYDFGKAEADGRFRPTGHLNTPPKLLLNVVNQARCNLFLGRSQHALHLAKFGQVFSRSSAGPDILFQATYNHAGGSTCKGCKSDMLVERQTRKYQEPSDGASSVKIHFGTIASGNKVIKDARTRDEISEQLGGHILCFETEAAGLMNDFPCLVVRGICDYADSHKQDNWQGYAAATAAAYTKELVSLISSAHVSSLMPFRPSDHVPSTGISKEGQ</sequence>
<evidence type="ECO:0000313" key="2">
    <source>
        <dbReference type="EMBL" id="THZ76995.1"/>
    </source>
</evidence>
<evidence type="ECO:0000259" key="1">
    <source>
        <dbReference type="Pfam" id="PF01048"/>
    </source>
</evidence>
<evidence type="ECO:0000313" key="3">
    <source>
        <dbReference type="Proteomes" id="UP000309734"/>
    </source>
</evidence>
<dbReference type="Proteomes" id="UP000309734">
    <property type="component" value="Unassembled WGS sequence"/>
</dbReference>
<dbReference type="PANTHER" id="PTHR46082:SF11">
    <property type="entry name" value="AAA+ ATPASE DOMAIN-CONTAINING PROTEIN-RELATED"/>
    <property type="match status" value="1"/>
</dbReference>
<protein>
    <submittedName>
        <fullName evidence="2">Purine and uridine phosphorylase</fullName>
    </submittedName>
</protein>
<gene>
    <name evidence="2" type="ORF">D6C85_01949</name>
</gene>
<organism evidence="2 3">
    <name type="scientific">Aureobasidium pullulans</name>
    <name type="common">Black yeast</name>
    <name type="synonym">Pullularia pullulans</name>
    <dbReference type="NCBI Taxonomy" id="5580"/>
    <lineage>
        <taxon>Eukaryota</taxon>
        <taxon>Fungi</taxon>
        <taxon>Dikarya</taxon>
        <taxon>Ascomycota</taxon>
        <taxon>Pezizomycotina</taxon>
        <taxon>Dothideomycetes</taxon>
        <taxon>Dothideomycetidae</taxon>
        <taxon>Dothideales</taxon>
        <taxon>Saccotheciaceae</taxon>
        <taxon>Aureobasidium</taxon>
    </lineage>
</organism>
<dbReference type="PANTHER" id="PTHR46082">
    <property type="entry name" value="ATP/GTP-BINDING PROTEIN-RELATED"/>
    <property type="match status" value="1"/>
</dbReference>
<feature type="domain" description="Nucleoside phosphorylase" evidence="1">
    <location>
        <begin position="10"/>
        <end position="295"/>
    </location>
</feature>
<name>A0A4S9XCS1_AURPU</name>
<accession>A0A4S9XCS1</accession>
<dbReference type="SUPFAM" id="SSF53167">
    <property type="entry name" value="Purine and uridine phosphorylases"/>
    <property type="match status" value="1"/>
</dbReference>
<dbReference type="InterPro" id="IPR053137">
    <property type="entry name" value="NLR-like"/>
</dbReference>
<reference evidence="2 3" key="1">
    <citation type="submission" date="2018-10" db="EMBL/GenBank/DDBJ databases">
        <title>Fifty Aureobasidium pullulans genomes reveal a recombining polyextremotolerant generalist.</title>
        <authorList>
            <person name="Gostincar C."/>
            <person name="Turk M."/>
            <person name="Zajc J."/>
            <person name="Gunde-Cimerman N."/>
        </authorList>
    </citation>
    <scope>NUCLEOTIDE SEQUENCE [LARGE SCALE GENOMIC DNA]</scope>
    <source>
        <strain evidence="2 3">EXF-3519</strain>
    </source>
</reference>
<comment type="caution">
    <text evidence="2">The sequence shown here is derived from an EMBL/GenBank/DDBJ whole genome shotgun (WGS) entry which is preliminary data.</text>
</comment>
<proteinExistence type="predicted"/>